<accession>A0A177B6L2</accession>
<comment type="caution">
    <text evidence="8">The sequence shown here is derived from an EMBL/GenBank/DDBJ whole genome shotgun (WGS) entry which is preliminary data.</text>
</comment>
<evidence type="ECO:0000256" key="3">
    <source>
        <dbReference type="ARBA" id="ARBA00022946"/>
    </source>
</evidence>
<dbReference type="Pfam" id="PF09812">
    <property type="entry name" value="MRP-L28"/>
    <property type="match status" value="1"/>
</dbReference>
<evidence type="ECO:0000313" key="9">
    <source>
        <dbReference type="Proteomes" id="UP000078046"/>
    </source>
</evidence>
<dbReference type="Gene3D" id="6.10.250.3440">
    <property type="match status" value="1"/>
</dbReference>
<keyword evidence="6" id="KW-0687">Ribonucleoprotein</keyword>
<evidence type="ECO:0000256" key="4">
    <source>
        <dbReference type="ARBA" id="ARBA00022980"/>
    </source>
</evidence>
<comment type="similarity">
    <text evidence="2">Belongs to the mitochondrion-specific ribosomal protein mL40 family.</text>
</comment>
<evidence type="ECO:0000256" key="1">
    <source>
        <dbReference type="ARBA" id="ARBA00004173"/>
    </source>
</evidence>
<evidence type="ECO:0000256" key="7">
    <source>
        <dbReference type="ARBA" id="ARBA00035192"/>
    </source>
</evidence>
<name>A0A177B6L2_9BILA</name>
<dbReference type="GO" id="GO:1990904">
    <property type="term" value="C:ribonucleoprotein complex"/>
    <property type="evidence" value="ECO:0007669"/>
    <property type="project" value="UniProtKB-KW"/>
</dbReference>
<keyword evidence="9" id="KW-1185">Reference proteome</keyword>
<sequence length="179" mass="21192">MLLKLNLPKFSWECLGFISTTRIKMAEPIKRRKKIDVNIMVNRENKKKKKFEKEIRSITRRGEILKPILEMEPINVEKHRIREMESIDSQQTIKKFAGYRKEQMNVIWKQLQISTTLQQEVLLELETNHPKWYKSAIQPLKNAEEFEIDINGPSGNLGVENYEPNEGVYVDITPNYDKM</sequence>
<comment type="subcellular location">
    <subcellularLocation>
        <location evidence="1">Mitochondrion</location>
    </subcellularLocation>
</comment>
<dbReference type="InterPro" id="IPR019192">
    <property type="entry name" value="Ribosomal_mL40"/>
</dbReference>
<dbReference type="AlphaFoldDB" id="A0A177B6L2"/>
<keyword evidence="3" id="KW-0809">Transit peptide</keyword>
<evidence type="ECO:0000313" key="8">
    <source>
        <dbReference type="EMBL" id="OAF69929.1"/>
    </source>
</evidence>
<dbReference type="EMBL" id="LWCA01000210">
    <property type="protein sequence ID" value="OAF69929.1"/>
    <property type="molecule type" value="Genomic_DNA"/>
</dbReference>
<dbReference type="Proteomes" id="UP000078046">
    <property type="component" value="Unassembled WGS sequence"/>
</dbReference>
<keyword evidence="5" id="KW-0496">Mitochondrion</keyword>
<dbReference type="GO" id="GO:0005840">
    <property type="term" value="C:ribosome"/>
    <property type="evidence" value="ECO:0007669"/>
    <property type="project" value="UniProtKB-KW"/>
</dbReference>
<evidence type="ECO:0000256" key="5">
    <source>
        <dbReference type="ARBA" id="ARBA00023128"/>
    </source>
</evidence>
<proteinExistence type="inferred from homology"/>
<organism evidence="8 9">
    <name type="scientific">Intoshia linei</name>
    <dbReference type="NCBI Taxonomy" id="1819745"/>
    <lineage>
        <taxon>Eukaryota</taxon>
        <taxon>Metazoa</taxon>
        <taxon>Spiralia</taxon>
        <taxon>Lophotrochozoa</taxon>
        <taxon>Mesozoa</taxon>
        <taxon>Orthonectida</taxon>
        <taxon>Rhopaluridae</taxon>
        <taxon>Intoshia</taxon>
    </lineage>
</organism>
<evidence type="ECO:0000256" key="6">
    <source>
        <dbReference type="ARBA" id="ARBA00023274"/>
    </source>
</evidence>
<reference evidence="8 9" key="1">
    <citation type="submission" date="2016-04" db="EMBL/GenBank/DDBJ databases">
        <title>The genome of Intoshia linei affirms orthonectids as highly simplified spiralians.</title>
        <authorList>
            <person name="Mikhailov K.V."/>
            <person name="Slusarev G.S."/>
            <person name="Nikitin M.A."/>
            <person name="Logacheva M.D."/>
            <person name="Penin A."/>
            <person name="Aleoshin V."/>
            <person name="Panchin Y.V."/>
        </authorList>
    </citation>
    <scope>NUCLEOTIDE SEQUENCE [LARGE SCALE GENOMIC DNA]</scope>
    <source>
        <strain evidence="8">Intl2013</strain>
        <tissue evidence="8">Whole animal</tissue>
    </source>
</reference>
<keyword evidence="4 8" id="KW-0689">Ribosomal protein</keyword>
<dbReference type="OrthoDB" id="5977625at2759"/>
<gene>
    <name evidence="8" type="ORF">A3Q56_02288</name>
</gene>
<protein>
    <recommendedName>
        <fullName evidence="7">Large ribosomal subunit protein mL40</fullName>
    </recommendedName>
</protein>
<dbReference type="GO" id="GO:0005739">
    <property type="term" value="C:mitochondrion"/>
    <property type="evidence" value="ECO:0007669"/>
    <property type="project" value="UniProtKB-SubCell"/>
</dbReference>
<evidence type="ECO:0000256" key="2">
    <source>
        <dbReference type="ARBA" id="ARBA00009360"/>
    </source>
</evidence>